<gene>
    <name evidence="3" type="ORF">C451_19613</name>
</gene>
<evidence type="ECO:0000256" key="1">
    <source>
        <dbReference type="SAM" id="MobiDB-lite"/>
    </source>
</evidence>
<name>M0MX15_9EURY</name>
<dbReference type="Proteomes" id="UP000011680">
    <property type="component" value="Unassembled WGS sequence"/>
</dbReference>
<feature type="transmembrane region" description="Helical" evidence="2">
    <location>
        <begin position="177"/>
        <end position="198"/>
    </location>
</feature>
<dbReference type="Gene3D" id="2.60.120.380">
    <property type="match status" value="1"/>
</dbReference>
<evidence type="ECO:0000313" key="4">
    <source>
        <dbReference type="Proteomes" id="UP000011680"/>
    </source>
</evidence>
<comment type="caution">
    <text evidence="3">The sequence shown here is derived from an EMBL/GenBank/DDBJ whole genome shotgun (WGS) entry which is preliminary data.</text>
</comment>
<keyword evidence="2" id="KW-0812">Transmembrane</keyword>
<dbReference type="AlphaFoldDB" id="M0MX15"/>
<organism evidence="3 4">
    <name type="scientific">Halococcus thailandensis JCM 13552</name>
    <dbReference type="NCBI Taxonomy" id="1227457"/>
    <lineage>
        <taxon>Archaea</taxon>
        <taxon>Methanobacteriati</taxon>
        <taxon>Methanobacteriota</taxon>
        <taxon>Stenosarchaea group</taxon>
        <taxon>Halobacteria</taxon>
        <taxon>Halobacteriales</taxon>
        <taxon>Halococcaceae</taxon>
        <taxon>Halococcus</taxon>
    </lineage>
</organism>
<evidence type="ECO:0008006" key="5">
    <source>
        <dbReference type="Google" id="ProtNLM"/>
    </source>
</evidence>
<dbReference type="PATRIC" id="fig|1227457.3.peg.3843"/>
<accession>M0MX15</accession>
<keyword evidence="2" id="KW-0472">Membrane</keyword>
<feature type="compositionally biased region" description="Low complexity" evidence="1">
    <location>
        <begin position="1"/>
        <end position="31"/>
    </location>
</feature>
<keyword evidence="2" id="KW-1133">Transmembrane helix</keyword>
<proteinExistence type="predicted"/>
<evidence type="ECO:0000313" key="3">
    <source>
        <dbReference type="EMBL" id="EMA48965.1"/>
    </source>
</evidence>
<protein>
    <recommendedName>
        <fullName evidence="5">Peptidase C-terminal archaeal/bacterial domain-containing protein</fullName>
    </recommendedName>
</protein>
<feature type="region of interest" description="Disordered" evidence="1">
    <location>
        <begin position="1"/>
        <end position="53"/>
    </location>
</feature>
<evidence type="ECO:0000256" key="2">
    <source>
        <dbReference type="SAM" id="Phobius"/>
    </source>
</evidence>
<keyword evidence="4" id="KW-1185">Reference proteome</keyword>
<sequence>MGSAQQTPNATANTTTTTGGQNTQTTNGTTTSIETAARSPTPAPDTNDEWKNAAPVGTDRAANETLPIGDQDWHVFSLESSGHITVRLVAGNRTNMSGFLYDSSGGLLDSTYIAPGEQLSLAGQATSAGDYYVFIRNEANTSGAYAFSVSVAESETAADDGQPQTPAETSSESGPGFGLLAGLATIIGAGFFLFFRLLGLATLHYAR</sequence>
<reference evidence="3 4" key="1">
    <citation type="journal article" date="2014" name="PLoS Genet.">
        <title>Phylogenetically driven sequencing of extremely halophilic archaea reveals strategies for static and dynamic osmo-response.</title>
        <authorList>
            <person name="Becker E.A."/>
            <person name="Seitzer P.M."/>
            <person name="Tritt A."/>
            <person name="Larsen D."/>
            <person name="Krusor M."/>
            <person name="Yao A.I."/>
            <person name="Wu D."/>
            <person name="Madern D."/>
            <person name="Eisen J.A."/>
            <person name="Darling A.E."/>
            <person name="Facciotti M.T."/>
        </authorList>
    </citation>
    <scope>NUCLEOTIDE SEQUENCE [LARGE SCALE GENOMIC DNA]</scope>
    <source>
        <strain evidence="3 4">JCM 13552</strain>
    </source>
</reference>
<dbReference type="EMBL" id="AOMF01000180">
    <property type="protein sequence ID" value="EMA48965.1"/>
    <property type="molecule type" value="Genomic_DNA"/>
</dbReference>